<feature type="signal peptide" evidence="1">
    <location>
        <begin position="1"/>
        <end position="19"/>
    </location>
</feature>
<evidence type="ECO:0000313" key="4">
    <source>
        <dbReference type="Proteomes" id="UP000051497"/>
    </source>
</evidence>
<protein>
    <submittedName>
        <fullName evidence="2">Uncharacterized protein</fullName>
    </submittedName>
</protein>
<dbReference type="Proteomes" id="UP000051497">
    <property type="component" value="Unassembled WGS sequence"/>
</dbReference>
<reference evidence="3" key="2">
    <citation type="journal article" date="2016" name="Genome Announc.">
        <title>Draft Genome Sequences of Two Novel Amoeba-Resistant Intranuclear Bacteria, 'Candidatus Berkiella cookevillensis' and 'Candidatus Berkiella aquae'.</title>
        <authorList>
            <person name="Mehari Y.T."/>
            <person name="Arivett B.A."/>
            <person name="Farone A.L."/>
            <person name="Gunderson J.H."/>
            <person name="Farone M.B."/>
        </authorList>
    </citation>
    <scope>NUCLEOTIDE SEQUENCE</scope>
    <source>
        <strain evidence="3">HT99</strain>
    </source>
</reference>
<sequence>MKKILSLLVLSTFMTASYAIGPNELSFDGARYYKISERTKGRSIAAEYAPQSRNSAARVIITHVTDKNDPNKIATDLKGKKGVDIVDVESLTPDRSDLIIRFIQFDMGNLKVKNNICRIKRSANNKGSVVFQYVESKRLKHQAEGSTMPDFTKVADNMKQLPVEKYSTSLSQRMIATDDEEYVPWHQRQRSRGYWGRQPMYEYYY</sequence>
<keyword evidence="1" id="KW-0732">Signal</keyword>
<reference evidence="2" key="1">
    <citation type="submission" date="2015-09" db="EMBL/GenBank/DDBJ databases">
        <title>Draft Genome Sequences of Two Novel Amoeba-resistant Intranuclear Bacteria, Candidatus Berkiella cookevillensis and Candidatus Berkiella aquae.</title>
        <authorList>
            <person name="Mehari Y.T."/>
            <person name="Arivett B.A."/>
            <person name="Farone A.L."/>
            <person name="Gunderson J.H."/>
            <person name="Farone M.B."/>
        </authorList>
    </citation>
    <scope>NUCLEOTIDE SEQUENCE [LARGE SCALE GENOMIC DNA]</scope>
    <source>
        <strain evidence="2">HT99</strain>
    </source>
</reference>
<organism evidence="2">
    <name type="scientific">Candidatus Berkiella aquae</name>
    <dbReference type="NCBI Taxonomy" id="295108"/>
    <lineage>
        <taxon>Bacteria</taxon>
        <taxon>Pseudomonadati</taxon>
        <taxon>Pseudomonadota</taxon>
        <taxon>Gammaproteobacteria</taxon>
        <taxon>Candidatus Berkiellales</taxon>
        <taxon>Candidatus Berkiellaceae</taxon>
        <taxon>Candidatus Berkiella</taxon>
    </lineage>
</organism>
<dbReference type="EMBL" id="LKAJ02000001">
    <property type="protein sequence ID" value="MCS5710398.1"/>
    <property type="molecule type" value="Genomic_DNA"/>
</dbReference>
<gene>
    <name evidence="3" type="ORF">HT99x_003070</name>
    <name evidence="2" type="ORF">HT99x_01104</name>
</gene>
<evidence type="ECO:0000256" key="1">
    <source>
        <dbReference type="SAM" id="SignalP"/>
    </source>
</evidence>
<evidence type="ECO:0000313" key="3">
    <source>
        <dbReference type="EMBL" id="MCS5710398.1"/>
    </source>
</evidence>
<name>A0A0Q9YME5_9GAMM</name>
<dbReference type="AlphaFoldDB" id="A0A0Q9YME5"/>
<dbReference type="RefSeq" id="WP_075065729.1">
    <property type="nucleotide sequence ID" value="NZ_LKAJ02000001.1"/>
</dbReference>
<accession>A0A0Q9YME5</accession>
<proteinExistence type="predicted"/>
<comment type="caution">
    <text evidence="2">The sequence shown here is derived from an EMBL/GenBank/DDBJ whole genome shotgun (WGS) entry which is preliminary data.</text>
</comment>
<keyword evidence="4" id="KW-1185">Reference proteome</keyword>
<evidence type="ECO:0000313" key="2">
    <source>
        <dbReference type="EMBL" id="KRG21910.1"/>
    </source>
</evidence>
<dbReference type="EMBL" id="LKAJ01000003">
    <property type="protein sequence ID" value="KRG21910.1"/>
    <property type="molecule type" value="Genomic_DNA"/>
</dbReference>
<feature type="chain" id="PRO_5043129710" evidence="1">
    <location>
        <begin position="20"/>
        <end position="205"/>
    </location>
</feature>
<reference evidence="3" key="3">
    <citation type="submission" date="2021-06" db="EMBL/GenBank/DDBJ databases">
        <title>Genomic Description and Analysis of Intracellular Bacteria, Candidatus Berkiella cookevillensis and Candidatus Berkiella aquae.</title>
        <authorList>
            <person name="Kidane D.T."/>
            <person name="Mehari Y.T."/>
            <person name="Rice F.C."/>
            <person name="Arivett B.A."/>
            <person name="Farone A.L."/>
            <person name="Berk S.G."/>
            <person name="Farone M.B."/>
        </authorList>
    </citation>
    <scope>NUCLEOTIDE SEQUENCE</scope>
    <source>
        <strain evidence="3">HT99</strain>
    </source>
</reference>